<feature type="region of interest" description="Disordered" evidence="1">
    <location>
        <begin position="130"/>
        <end position="149"/>
    </location>
</feature>
<feature type="compositionally biased region" description="Polar residues" evidence="1">
    <location>
        <begin position="100"/>
        <end position="112"/>
    </location>
</feature>
<gene>
    <name evidence="2" type="ORF">HMPREF0731_2123</name>
</gene>
<evidence type="ECO:0000313" key="2">
    <source>
        <dbReference type="EMBL" id="EFH11650.1"/>
    </source>
</evidence>
<accession>D5RM12</accession>
<feature type="non-terminal residue" evidence="2">
    <location>
        <position position="1"/>
    </location>
</feature>
<comment type="caution">
    <text evidence="2">The sequence shown here is derived from an EMBL/GenBank/DDBJ whole genome shotgun (WGS) entry which is preliminary data.</text>
</comment>
<dbReference type="EMBL" id="ADVL01000342">
    <property type="protein sequence ID" value="EFH11650.1"/>
    <property type="molecule type" value="Genomic_DNA"/>
</dbReference>
<protein>
    <submittedName>
        <fullName evidence="2">Uncharacterized protein</fullName>
    </submittedName>
</protein>
<dbReference type="HOGENOM" id="CLU_1744449_0_0_5"/>
<keyword evidence="3" id="KW-1185">Reference proteome</keyword>
<organism evidence="2 3">
    <name type="scientific">Pseudoroseomonas cervicalis ATCC 49957</name>
    <dbReference type="NCBI Taxonomy" id="525371"/>
    <lineage>
        <taxon>Bacteria</taxon>
        <taxon>Pseudomonadati</taxon>
        <taxon>Pseudomonadota</taxon>
        <taxon>Alphaproteobacteria</taxon>
        <taxon>Acetobacterales</taxon>
        <taxon>Roseomonadaceae</taxon>
        <taxon>Roseomonas</taxon>
    </lineage>
</organism>
<feature type="region of interest" description="Disordered" evidence="1">
    <location>
        <begin position="77"/>
        <end position="124"/>
    </location>
</feature>
<reference evidence="2 3" key="1">
    <citation type="submission" date="2010-04" db="EMBL/GenBank/DDBJ databases">
        <authorList>
            <person name="Qin X."/>
            <person name="Bachman B."/>
            <person name="Battles P."/>
            <person name="Bell A."/>
            <person name="Bess C."/>
            <person name="Bickham C."/>
            <person name="Chaboub L."/>
            <person name="Chen D."/>
            <person name="Coyle M."/>
            <person name="Deiros D.R."/>
            <person name="Dinh H."/>
            <person name="Forbes L."/>
            <person name="Fowler G."/>
            <person name="Francisco L."/>
            <person name="Fu Q."/>
            <person name="Gubbala S."/>
            <person name="Hale W."/>
            <person name="Han Y."/>
            <person name="Hemphill L."/>
            <person name="Highlander S.K."/>
            <person name="Hirani K."/>
            <person name="Hogues M."/>
            <person name="Jackson L."/>
            <person name="Jakkamsetti A."/>
            <person name="Javaid M."/>
            <person name="Jiang H."/>
            <person name="Korchina V."/>
            <person name="Kovar C."/>
            <person name="Lara F."/>
            <person name="Lee S."/>
            <person name="Mata R."/>
            <person name="Mathew T."/>
            <person name="Moen C."/>
            <person name="Morales K."/>
            <person name="Munidasa M."/>
            <person name="Nazareth L."/>
            <person name="Ngo R."/>
            <person name="Nguyen L."/>
            <person name="Okwuonu G."/>
            <person name="Ongeri F."/>
            <person name="Patil S."/>
            <person name="Petrosino J."/>
            <person name="Pham C."/>
            <person name="Pham P."/>
            <person name="Pu L.-L."/>
            <person name="Puazo M."/>
            <person name="Raj R."/>
            <person name="Reid J."/>
            <person name="Rouhana J."/>
            <person name="Saada N."/>
            <person name="Shang Y."/>
            <person name="Simmons D."/>
            <person name="Thornton R."/>
            <person name="Warren J."/>
            <person name="Weissenberger G."/>
            <person name="Zhang J."/>
            <person name="Zhang L."/>
            <person name="Zhou C."/>
            <person name="Zhu D."/>
            <person name="Muzny D."/>
            <person name="Worley K."/>
            <person name="Gibbs R."/>
        </authorList>
    </citation>
    <scope>NUCLEOTIDE SEQUENCE [LARGE SCALE GENOMIC DNA]</scope>
    <source>
        <strain evidence="2 3">ATCC 49957</strain>
    </source>
</reference>
<name>D5RM12_9PROT</name>
<dbReference type="Proteomes" id="UP000005324">
    <property type="component" value="Unassembled WGS sequence"/>
</dbReference>
<feature type="region of interest" description="Disordered" evidence="1">
    <location>
        <begin position="14"/>
        <end position="42"/>
    </location>
</feature>
<evidence type="ECO:0000256" key="1">
    <source>
        <dbReference type="SAM" id="MobiDB-lite"/>
    </source>
</evidence>
<feature type="compositionally biased region" description="Basic residues" evidence="1">
    <location>
        <begin position="16"/>
        <end position="28"/>
    </location>
</feature>
<dbReference type="AlphaFoldDB" id="D5RM12"/>
<proteinExistence type="predicted"/>
<sequence length="149" mass="15890">WSPPAPPSAWWSWRARPARRRPRARPRASSRPPSTTCPTVLFSSCRSGPRRAVLHGPGALRPGVAGREEWRQLLIAGRRSAEAGTPAAKPRHAPKPQLQRPASLQGSGSLTEKQPGKNQRVGLSFQTSAISSATASKCSAGICAPSSTR</sequence>
<evidence type="ECO:0000313" key="3">
    <source>
        <dbReference type="Proteomes" id="UP000005324"/>
    </source>
</evidence>